<feature type="region of interest" description="Disordered" evidence="1">
    <location>
        <begin position="1"/>
        <end position="27"/>
    </location>
</feature>
<dbReference type="AlphaFoldDB" id="A0AAN8EEM2"/>
<evidence type="ECO:0000256" key="1">
    <source>
        <dbReference type="SAM" id="MobiDB-lite"/>
    </source>
</evidence>
<dbReference type="Proteomes" id="UP001316803">
    <property type="component" value="Unassembled WGS sequence"/>
</dbReference>
<organism evidence="2 3">
    <name type="scientific">Knufia fluminis</name>
    <dbReference type="NCBI Taxonomy" id="191047"/>
    <lineage>
        <taxon>Eukaryota</taxon>
        <taxon>Fungi</taxon>
        <taxon>Dikarya</taxon>
        <taxon>Ascomycota</taxon>
        <taxon>Pezizomycotina</taxon>
        <taxon>Eurotiomycetes</taxon>
        <taxon>Chaetothyriomycetidae</taxon>
        <taxon>Chaetothyriales</taxon>
        <taxon>Trichomeriaceae</taxon>
        <taxon>Knufia</taxon>
    </lineage>
</organism>
<name>A0AAN8EEM2_9EURO</name>
<feature type="region of interest" description="Disordered" evidence="1">
    <location>
        <begin position="123"/>
        <end position="167"/>
    </location>
</feature>
<accession>A0AAN8EEM2</accession>
<feature type="compositionally biased region" description="Polar residues" evidence="1">
    <location>
        <begin position="123"/>
        <end position="134"/>
    </location>
</feature>
<sequence length="374" mass="41795">MSLRNGISVGGKAPRNQPRPVPKTAEQSQMALFEREYRLLVEGKATDCTVSCRGETLKLHRIKFFRGGDGPLKNLFYSEFQLGRSLFLKYVQVLNYLIKEKIFYIMQECTNWQGAMVWRDSSDQPSSLTDSAPSPNIDEGQDSEQETDIETEGSTGEAPSTQPTATQALEWVAKTRNIVTTIMEDDTFRHLKPLRDVVVHRLLEIREGQHRPPGELDSSLNTSRRLALGSTVSWLSETGAASMNERKMQSPAADHQHPPVSDDMKYRIAPSDSRNNLLRVAERIDNDGVVRGEAKEKRTAPSTHSFFQDPWLGEKRPCMPPVRVRQCCDEEANGERLTALDLLMGLQRARGVGNLGLGLCTGTAMSDFLPCMAV</sequence>
<evidence type="ECO:0000313" key="2">
    <source>
        <dbReference type="EMBL" id="KAK5947835.1"/>
    </source>
</evidence>
<protein>
    <submittedName>
        <fullName evidence="2">Uncharacterized protein</fullName>
    </submittedName>
</protein>
<feature type="region of interest" description="Disordered" evidence="1">
    <location>
        <begin position="244"/>
        <end position="264"/>
    </location>
</feature>
<reference evidence="2 3" key="1">
    <citation type="submission" date="2022-12" db="EMBL/GenBank/DDBJ databases">
        <title>Genomic features and morphological characterization of a novel Knufia sp. strain isolated from spacecraft assembly facility.</title>
        <authorList>
            <person name="Teixeira M."/>
            <person name="Chander A.M."/>
            <person name="Stajich J.E."/>
            <person name="Venkateswaran K."/>
        </authorList>
    </citation>
    <scope>NUCLEOTIDE SEQUENCE [LARGE SCALE GENOMIC DNA]</scope>
    <source>
        <strain evidence="2 3">FJI-L2-BK-P2</strain>
    </source>
</reference>
<keyword evidence="3" id="KW-1185">Reference proteome</keyword>
<evidence type="ECO:0000313" key="3">
    <source>
        <dbReference type="Proteomes" id="UP001316803"/>
    </source>
</evidence>
<proteinExistence type="predicted"/>
<feature type="compositionally biased region" description="Polar residues" evidence="1">
    <location>
        <begin position="152"/>
        <end position="167"/>
    </location>
</feature>
<dbReference type="EMBL" id="JAKLMC020000063">
    <property type="protein sequence ID" value="KAK5947835.1"/>
    <property type="molecule type" value="Genomic_DNA"/>
</dbReference>
<comment type="caution">
    <text evidence="2">The sequence shown here is derived from an EMBL/GenBank/DDBJ whole genome shotgun (WGS) entry which is preliminary data.</text>
</comment>
<gene>
    <name evidence="2" type="ORF">OHC33_011131</name>
</gene>
<feature type="compositionally biased region" description="Acidic residues" evidence="1">
    <location>
        <begin position="139"/>
        <end position="151"/>
    </location>
</feature>